<dbReference type="InterPro" id="IPR038072">
    <property type="entry name" value="GspK_central_sf"/>
</dbReference>
<dbReference type="Gene3D" id="1.10.40.60">
    <property type="entry name" value="EpsJ-like"/>
    <property type="match status" value="1"/>
</dbReference>
<dbReference type="GO" id="GO:0009306">
    <property type="term" value="P:protein secretion"/>
    <property type="evidence" value="ECO:0007669"/>
    <property type="project" value="InterPro"/>
</dbReference>
<dbReference type="Proteomes" id="UP000255169">
    <property type="component" value="Unassembled WGS sequence"/>
</dbReference>
<dbReference type="STRING" id="29486.UGYR_06970"/>
<proteinExistence type="predicted"/>
<dbReference type="PANTHER" id="PTHR38831">
    <property type="entry name" value="TYPE II SECRETION SYSTEM PROTEIN K"/>
    <property type="match status" value="1"/>
</dbReference>
<keyword evidence="2" id="KW-1185">Reference proteome</keyword>
<organism evidence="1 2">
    <name type="scientific">Yersinia ruckeri</name>
    <dbReference type="NCBI Taxonomy" id="29486"/>
    <lineage>
        <taxon>Bacteria</taxon>
        <taxon>Pseudomonadati</taxon>
        <taxon>Pseudomonadota</taxon>
        <taxon>Gammaproteobacteria</taxon>
        <taxon>Enterobacterales</taxon>
        <taxon>Yersiniaceae</taxon>
        <taxon>Yersinia</taxon>
    </lineage>
</organism>
<dbReference type="PANTHER" id="PTHR38831:SF1">
    <property type="entry name" value="TYPE II SECRETION SYSTEM PROTEIN K-RELATED"/>
    <property type="match status" value="1"/>
</dbReference>
<protein>
    <submittedName>
        <fullName evidence="1">General secretion pathway protein K</fullName>
    </submittedName>
</protein>
<reference evidence="1 2" key="1">
    <citation type="submission" date="2018-06" db="EMBL/GenBank/DDBJ databases">
        <authorList>
            <consortium name="Pathogen Informatics"/>
            <person name="Doyle S."/>
        </authorList>
    </citation>
    <scope>NUCLEOTIDE SEQUENCE [LARGE SCALE GENOMIC DNA]</scope>
    <source>
        <strain evidence="1 2">NCTC10476</strain>
    </source>
</reference>
<accession>A0A380QSR4</accession>
<evidence type="ECO:0000313" key="2">
    <source>
        <dbReference type="Proteomes" id="UP000255169"/>
    </source>
</evidence>
<dbReference type="InterPro" id="IPR005628">
    <property type="entry name" value="GspK"/>
</dbReference>
<evidence type="ECO:0000313" key="1">
    <source>
        <dbReference type="EMBL" id="SUQ01456.1"/>
    </source>
</evidence>
<dbReference type="EMBL" id="UHJG01000001">
    <property type="protein sequence ID" value="SUQ01456.1"/>
    <property type="molecule type" value="Genomic_DNA"/>
</dbReference>
<gene>
    <name evidence="1" type="ORF">NCTC10476_02810</name>
</gene>
<name>A0A380QSR4_YERRU</name>
<dbReference type="GO" id="GO:0016020">
    <property type="term" value="C:membrane"/>
    <property type="evidence" value="ECO:0007669"/>
    <property type="project" value="InterPro"/>
</dbReference>
<dbReference type="SUPFAM" id="SSF158544">
    <property type="entry name" value="GspK insert domain-like"/>
    <property type="match status" value="1"/>
</dbReference>
<dbReference type="AlphaFoldDB" id="A0A380QSR4"/>
<dbReference type="RefSeq" id="WP_038251572.1">
    <property type="nucleotide sequence ID" value="NZ_CCYO01000007.1"/>
</dbReference>
<dbReference type="OrthoDB" id="6481109at2"/>
<dbReference type="GeneID" id="66880514"/>
<sequence>MRDDANYNIALSSLPLNDSYRFQSNNDILLIPGVTEEVFNKIKEVICILPDDRSLININSLNENHVDFLSAIMLGKIPKDNIVKTVNAIPVNGWKSVSDFMGFLLKGTPLEVRKELLSYARMLLSTEYNYIKAGSSLVSDSGQYRLVTLFRLDGKSLNITQRRYEMKGWGNG</sequence>